<keyword evidence="11" id="KW-1185">Reference proteome</keyword>
<keyword evidence="4" id="KW-1003">Cell membrane</keyword>
<dbReference type="SUPFAM" id="SSF103473">
    <property type="entry name" value="MFS general substrate transporter"/>
    <property type="match status" value="1"/>
</dbReference>
<dbReference type="PANTHER" id="PTHR42810">
    <property type="entry name" value="PURINE PERMEASE C1399.01C-RELATED"/>
    <property type="match status" value="1"/>
</dbReference>
<dbReference type="Pfam" id="PF00860">
    <property type="entry name" value="Xan_ur_permease"/>
    <property type="match status" value="1"/>
</dbReference>
<feature type="transmembrane region" description="Helical" evidence="9">
    <location>
        <begin position="164"/>
        <end position="188"/>
    </location>
</feature>
<dbReference type="PANTHER" id="PTHR42810:SF4">
    <property type="entry name" value="URIC ACID TRANSPORTER UACT"/>
    <property type="match status" value="1"/>
</dbReference>
<keyword evidence="7 9" id="KW-0472">Membrane</keyword>
<dbReference type="PROSITE" id="PS01116">
    <property type="entry name" value="XANTH_URACIL_PERMASE"/>
    <property type="match status" value="1"/>
</dbReference>
<name>A0ABS1B770_9MICO</name>
<feature type="transmembrane region" description="Helical" evidence="9">
    <location>
        <begin position="112"/>
        <end position="132"/>
    </location>
</feature>
<evidence type="ECO:0000256" key="9">
    <source>
        <dbReference type="SAM" id="Phobius"/>
    </source>
</evidence>
<feature type="compositionally biased region" description="Polar residues" evidence="8">
    <location>
        <begin position="7"/>
        <end position="20"/>
    </location>
</feature>
<dbReference type="EMBL" id="JAEDAJ010000001">
    <property type="protein sequence ID" value="MBK0330500.1"/>
    <property type="molecule type" value="Genomic_DNA"/>
</dbReference>
<organism evidence="10 11">
    <name type="scientific">Brachybacterium halotolerans</name>
    <dbReference type="NCBI Taxonomy" id="2795215"/>
    <lineage>
        <taxon>Bacteria</taxon>
        <taxon>Bacillati</taxon>
        <taxon>Actinomycetota</taxon>
        <taxon>Actinomycetes</taxon>
        <taxon>Micrococcales</taxon>
        <taxon>Dermabacteraceae</taxon>
        <taxon>Brachybacterium</taxon>
    </lineage>
</organism>
<evidence type="ECO:0000256" key="7">
    <source>
        <dbReference type="ARBA" id="ARBA00023136"/>
    </source>
</evidence>
<evidence type="ECO:0000313" key="10">
    <source>
        <dbReference type="EMBL" id="MBK0330500.1"/>
    </source>
</evidence>
<dbReference type="InterPro" id="IPR017588">
    <property type="entry name" value="UacT-like"/>
</dbReference>
<keyword evidence="3" id="KW-0813">Transport</keyword>
<protein>
    <submittedName>
        <fullName evidence="10">Purine permease</fullName>
    </submittedName>
</protein>
<dbReference type="NCBIfam" id="TIGR00801">
    <property type="entry name" value="ncs2"/>
    <property type="match status" value="1"/>
</dbReference>
<dbReference type="NCBIfam" id="TIGR03173">
    <property type="entry name" value="pbuX"/>
    <property type="match status" value="1"/>
</dbReference>
<comment type="similarity">
    <text evidence="2">Belongs to the nucleobase:cation symporter-2 (NCS2) (TC 2.A.40) family.</text>
</comment>
<dbReference type="InterPro" id="IPR036259">
    <property type="entry name" value="MFS_trans_sf"/>
</dbReference>
<feature type="transmembrane region" description="Helical" evidence="9">
    <location>
        <begin position="438"/>
        <end position="461"/>
    </location>
</feature>
<feature type="transmembrane region" description="Helical" evidence="9">
    <location>
        <begin position="83"/>
        <end position="100"/>
    </location>
</feature>
<evidence type="ECO:0000256" key="3">
    <source>
        <dbReference type="ARBA" id="ARBA00022448"/>
    </source>
</evidence>
<reference evidence="10 11" key="1">
    <citation type="submission" date="2020-12" db="EMBL/GenBank/DDBJ databases">
        <title>Brachybacterium sp. MASK1Z-5, whole genome shotgun sequence.</title>
        <authorList>
            <person name="Tuo L."/>
        </authorList>
    </citation>
    <scope>NUCLEOTIDE SEQUENCE [LARGE SCALE GENOMIC DNA]</scope>
    <source>
        <strain evidence="10 11">MASK1Z-5</strain>
    </source>
</reference>
<evidence type="ECO:0000256" key="2">
    <source>
        <dbReference type="ARBA" id="ARBA00008821"/>
    </source>
</evidence>
<accession>A0ABS1B770</accession>
<evidence type="ECO:0000256" key="6">
    <source>
        <dbReference type="ARBA" id="ARBA00022989"/>
    </source>
</evidence>
<dbReference type="RefSeq" id="WP_200501107.1">
    <property type="nucleotide sequence ID" value="NZ_JAEDAJ010000001.1"/>
</dbReference>
<feature type="transmembrane region" description="Helical" evidence="9">
    <location>
        <begin position="348"/>
        <end position="371"/>
    </location>
</feature>
<feature type="transmembrane region" description="Helical" evidence="9">
    <location>
        <begin position="194"/>
        <end position="215"/>
    </location>
</feature>
<feature type="transmembrane region" description="Helical" evidence="9">
    <location>
        <begin position="59"/>
        <end position="77"/>
    </location>
</feature>
<feature type="region of interest" description="Disordered" evidence="8">
    <location>
        <begin position="1"/>
        <end position="43"/>
    </location>
</feature>
<evidence type="ECO:0000313" key="11">
    <source>
        <dbReference type="Proteomes" id="UP000612352"/>
    </source>
</evidence>
<evidence type="ECO:0000256" key="5">
    <source>
        <dbReference type="ARBA" id="ARBA00022692"/>
    </source>
</evidence>
<comment type="subcellular location">
    <subcellularLocation>
        <location evidence="1">Cell membrane</location>
        <topology evidence="1">Multi-pass membrane protein</topology>
    </subcellularLocation>
</comment>
<gene>
    <name evidence="10" type="ORF">I8D64_03700</name>
</gene>
<feature type="transmembrane region" description="Helical" evidence="9">
    <location>
        <begin position="261"/>
        <end position="284"/>
    </location>
</feature>
<dbReference type="InterPro" id="IPR006043">
    <property type="entry name" value="NCS2"/>
</dbReference>
<feature type="transmembrane region" description="Helical" evidence="9">
    <location>
        <begin position="222"/>
        <end position="241"/>
    </location>
</feature>
<keyword evidence="6 9" id="KW-1133">Transmembrane helix</keyword>
<evidence type="ECO:0000256" key="4">
    <source>
        <dbReference type="ARBA" id="ARBA00022475"/>
    </source>
</evidence>
<sequence>MPETPTPRHSSIDSEQSSPSADPALAGPSTSVSAPRTARPEDERLPLPRSLVYGAQHVLSMYGGVVAVPLIVGGAAGLPGDQIGVLVASALFVSGVTTLLQSLGIPFFGAKLPLVQGTTFGAVSTMLVIIAGDGGLPSVFGSVIVAGVVGFLLAPVVSRLQPLFPPVVTGTIIAAMGISLLPVAAGWIMGTEGAPGYGGALHLGLAALTLVAVLLFSRIRALSGVAILLGIAVGTVIAAIVGAADFSNVLTGSVVALPRPFAFGVPTFHLAAIVPMVVVIIVTLMETTANLFAVTKVVGTDLPPRRLADGLRADMAASALAPLVNSFPATAFAQNIGLISVTRVRSRFTVAAGGVILVLLGLVPLLGRVVAAVPQPVLGGAGLVLFGSVAAAGIRTIGEAPRRDDRDAGHDTLIVAVSLSLAVLPVAVPALYDALPSLAAMVLGSGVSAAAFSAVLLNLLLKGRGGIRPHDHL</sequence>
<dbReference type="NCBIfam" id="NF037981">
    <property type="entry name" value="NCS2_1"/>
    <property type="match status" value="1"/>
</dbReference>
<evidence type="ECO:0000256" key="8">
    <source>
        <dbReference type="SAM" id="MobiDB-lite"/>
    </source>
</evidence>
<evidence type="ECO:0000256" key="1">
    <source>
        <dbReference type="ARBA" id="ARBA00004651"/>
    </source>
</evidence>
<feature type="transmembrane region" description="Helical" evidence="9">
    <location>
        <begin position="138"/>
        <end position="157"/>
    </location>
</feature>
<feature type="transmembrane region" description="Helical" evidence="9">
    <location>
        <begin position="377"/>
        <end position="398"/>
    </location>
</feature>
<comment type="caution">
    <text evidence="10">The sequence shown here is derived from an EMBL/GenBank/DDBJ whole genome shotgun (WGS) entry which is preliminary data.</text>
</comment>
<keyword evidence="5 9" id="KW-0812">Transmembrane</keyword>
<proteinExistence type="inferred from homology"/>
<feature type="transmembrane region" description="Helical" evidence="9">
    <location>
        <begin position="410"/>
        <end position="432"/>
    </location>
</feature>
<dbReference type="Proteomes" id="UP000612352">
    <property type="component" value="Unassembled WGS sequence"/>
</dbReference>
<dbReference type="InterPro" id="IPR006042">
    <property type="entry name" value="Xan_ur_permease"/>
</dbReference>